<sequence>MTASLDLFWIPLGAGGHVVHFNGLVYEAIVARRQHRARRALFHAALVAELPEGRTTIEVGPAWNRIDGSLDHGAVVTGPVGLQPLGRWRWFRYEIRCWPDGVIPDLAYAVGGPQRLTDDESVVRRALGAACEVPILTWGRDELRIGEMWNSNSVIAWILARAGVDPAELRPPGDGRAPGWDAGIAALNPTSR</sequence>
<evidence type="ECO:0000313" key="2">
    <source>
        <dbReference type="Proteomes" id="UP001597351"/>
    </source>
</evidence>
<dbReference type="Proteomes" id="UP001597351">
    <property type="component" value="Unassembled WGS sequence"/>
</dbReference>
<comment type="caution">
    <text evidence="1">The sequence shown here is derived from an EMBL/GenBank/DDBJ whole genome shotgun (WGS) entry which is preliminary data.</text>
</comment>
<gene>
    <name evidence="1" type="ORF">ACFSDE_11170</name>
</gene>
<proteinExistence type="predicted"/>
<dbReference type="EMBL" id="JBHUGD010000003">
    <property type="protein sequence ID" value="MFD1947351.1"/>
    <property type="molecule type" value="Genomic_DNA"/>
</dbReference>
<protein>
    <submittedName>
        <fullName evidence="1">Uncharacterized protein</fullName>
    </submittedName>
</protein>
<evidence type="ECO:0000313" key="1">
    <source>
        <dbReference type="EMBL" id="MFD1947351.1"/>
    </source>
</evidence>
<keyword evidence="2" id="KW-1185">Reference proteome</keyword>
<dbReference type="RefSeq" id="WP_343918365.1">
    <property type="nucleotide sequence ID" value="NZ_BAAAJT010000002.1"/>
</dbReference>
<reference evidence="2" key="1">
    <citation type="journal article" date="2019" name="Int. J. Syst. Evol. Microbiol.">
        <title>The Global Catalogue of Microorganisms (GCM) 10K type strain sequencing project: providing services to taxonomists for standard genome sequencing and annotation.</title>
        <authorList>
            <consortium name="The Broad Institute Genomics Platform"/>
            <consortium name="The Broad Institute Genome Sequencing Center for Infectious Disease"/>
            <person name="Wu L."/>
            <person name="Ma J."/>
        </authorList>
    </citation>
    <scope>NUCLEOTIDE SEQUENCE [LARGE SCALE GENOMIC DNA]</scope>
    <source>
        <strain evidence="2">CGMCC 1.12477</strain>
    </source>
</reference>
<organism evidence="1 2">
    <name type="scientific">Nocardioides aestuarii</name>
    <dbReference type="NCBI Taxonomy" id="252231"/>
    <lineage>
        <taxon>Bacteria</taxon>
        <taxon>Bacillati</taxon>
        <taxon>Actinomycetota</taxon>
        <taxon>Actinomycetes</taxon>
        <taxon>Propionibacteriales</taxon>
        <taxon>Nocardioidaceae</taxon>
        <taxon>Nocardioides</taxon>
    </lineage>
</organism>
<name>A0ABW4TQL9_9ACTN</name>
<accession>A0ABW4TQL9</accession>